<gene>
    <name evidence="1" type="ORF">CSSPJE1EN1_LOCUS13686</name>
</gene>
<keyword evidence="2" id="KW-1185">Reference proteome</keyword>
<accession>A0ABP0WMV7</accession>
<reference evidence="1 2" key="1">
    <citation type="submission" date="2024-02" db="EMBL/GenBank/DDBJ databases">
        <authorList>
            <consortium name="ELIXIR-Norway"/>
            <consortium name="Elixir Norway"/>
        </authorList>
    </citation>
    <scope>NUCLEOTIDE SEQUENCE [LARGE SCALE GENOMIC DNA]</scope>
</reference>
<organism evidence="1 2">
    <name type="scientific">Sphagnum jensenii</name>
    <dbReference type="NCBI Taxonomy" id="128206"/>
    <lineage>
        <taxon>Eukaryota</taxon>
        <taxon>Viridiplantae</taxon>
        <taxon>Streptophyta</taxon>
        <taxon>Embryophyta</taxon>
        <taxon>Bryophyta</taxon>
        <taxon>Sphagnophytina</taxon>
        <taxon>Sphagnopsida</taxon>
        <taxon>Sphagnales</taxon>
        <taxon>Sphagnaceae</taxon>
        <taxon>Sphagnum</taxon>
    </lineage>
</organism>
<dbReference type="Proteomes" id="UP001497444">
    <property type="component" value="Chromosome 2"/>
</dbReference>
<proteinExistence type="predicted"/>
<sequence length="562" mass="61744">MELLRADAFERLVPGRRLVFTYPVVVACEKAGNNSRRRVSVVVMDSAVDRRNSRVECAAMVVPCHKERDWIYASEGGQWQLLASAAASRLIMIFRNGVLLGEGGENCANDDDDDEGLKKQLGPLVVALAPRICFQAGPPVIPFVSYADNILQRIVVERAYSTLTGAIVVEDLCDEEDRYRKSVRVVWRRRLRFKRMPNLIQTEVSLNFQSGTQTSASEAQINVKDLSSVDRIVHGRTQRLGVCGQTNGGLHLDHSRLVHKYLAPIVAGLVLVAPALEAWMELGKRVKVLALGIGGGALPIFLHKHFGFHIQAVELDEVVLDLACRHFGLIEDELMTVEVGDGTVTIDRIAMQVERTGTVAVPLLEAWQQACDNSAHHPSSLSDLNSDFTHKDEKSVTEHRVLVDSNILNVGCKNCHRAHSGKSSMLCESCDPRVHVIIVDVDEGDARLGLSSPPSSFLQCRFLMGTKIALHRGGILAMNVVPFEETLYQGVIATLMGVFEEVYETVVEDDVNRVVFALPSAAACVPLDGPLVSLIKQLVDAQLLTRIHKVGVSNTESMDLVV</sequence>
<protein>
    <recommendedName>
        <fullName evidence="3">Methyltransferase-like protein 13</fullName>
    </recommendedName>
</protein>
<dbReference type="InterPro" id="IPR029063">
    <property type="entry name" value="SAM-dependent_MTases_sf"/>
</dbReference>
<dbReference type="SUPFAM" id="SSF53335">
    <property type="entry name" value="S-adenosyl-L-methionine-dependent methyltransferases"/>
    <property type="match status" value="1"/>
</dbReference>
<evidence type="ECO:0008006" key="3">
    <source>
        <dbReference type="Google" id="ProtNLM"/>
    </source>
</evidence>
<dbReference type="EMBL" id="OZ020097">
    <property type="protein sequence ID" value="CAK9268208.1"/>
    <property type="molecule type" value="Genomic_DNA"/>
</dbReference>
<evidence type="ECO:0000313" key="1">
    <source>
        <dbReference type="EMBL" id="CAK9268208.1"/>
    </source>
</evidence>
<evidence type="ECO:0000313" key="2">
    <source>
        <dbReference type="Proteomes" id="UP001497444"/>
    </source>
</evidence>
<name>A0ABP0WMV7_9BRYO</name>
<dbReference type="Gene3D" id="3.40.50.150">
    <property type="entry name" value="Vaccinia Virus protein VP39"/>
    <property type="match status" value="1"/>
</dbReference>
<dbReference type="PROSITE" id="PS51257">
    <property type="entry name" value="PROKAR_LIPOPROTEIN"/>
    <property type="match status" value="1"/>
</dbReference>